<protein>
    <recommendedName>
        <fullName evidence="7">Phosphatidylglycerol--prolipoprotein diacylglyceryl transferase</fullName>
        <ecNumber evidence="7">2.5.1.145</ecNumber>
    </recommendedName>
</protein>
<organism evidence="8 9">
    <name type="scientific">Niastella vici</name>
    <dbReference type="NCBI Taxonomy" id="1703345"/>
    <lineage>
        <taxon>Bacteria</taxon>
        <taxon>Pseudomonadati</taxon>
        <taxon>Bacteroidota</taxon>
        <taxon>Chitinophagia</taxon>
        <taxon>Chitinophagales</taxon>
        <taxon>Chitinophagaceae</taxon>
        <taxon>Niastella</taxon>
    </lineage>
</organism>
<name>A0A1V9G7X5_9BACT</name>
<comment type="function">
    <text evidence="7">Catalyzes the transfer of the diacylglyceryl group from phosphatidylglycerol to the sulfhydryl group of the N-terminal cysteine of a prolipoprotein, the first step in the formation of mature lipoproteins.</text>
</comment>
<gene>
    <name evidence="7" type="primary">lgt</name>
    <name evidence="8" type="ORF">A3860_13935</name>
</gene>
<dbReference type="PANTHER" id="PTHR30589">
    <property type="entry name" value="PROLIPOPROTEIN DIACYLGLYCERYL TRANSFERASE"/>
    <property type="match status" value="1"/>
</dbReference>
<feature type="transmembrane region" description="Helical" evidence="7">
    <location>
        <begin position="279"/>
        <end position="296"/>
    </location>
</feature>
<dbReference type="GO" id="GO:0008961">
    <property type="term" value="F:phosphatidylglycerol-prolipoprotein diacylglyceryl transferase activity"/>
    <property type="evidence" value="ECO:0007669"/>
    <property type="project" value="UniProtKB-UniRule"/>
</dbReference>
<evidence type="ECO:0000256" key="7">
    <source>
        <dbReference type="HAMAP-Rule" id="MF_01147"/>
    </source>
</evidence>
<comment type="catalytic activity">
    <reaction evidence="7">
        <text>L-cysteinyl-[prolipoprotein] + a 1,2-diacyl-sn-glycero-3-phospho-(1'-sn-glycerol) = an S-1,2-diacyl-sn-glyceryl-L-cysteinyl-[prolipoprotein] + sn-glycerol 1-phosphate + H(+)</text>
        <dbReference type="Rhea" id="RHEA:56712"/>
        <dbReference type="Rhea" id="RHEA-COMP:14679"/>
        <dbReference type="Rhea" id="RHEA-COMP:14680"/>
        <dbReference type="ChEBI" id="CHEBI:15378"/>
        <dbReference type="ChEBI" id="CHEBI:29950"/>
        <dbReference type="ChEBI" id="CHEBI:57685"/>
        <dbReference type="ChEBI" id="CHEBI:64716"/>
        <dbReference type="ChEBI" id="CHEBI:140658"/>
        <dbReference type="EC" id="2.5.1.145"/>
    </reaction>
</comment>
<dbReference type="UniPathway" id="UPA00664"/>
<evidence type="ECO:0000313" key="8">
    <source>
        <dbReference type="EMBL" id="OQP66576.1"/>
    </source>
</evidence>
<evidence type="ECO:0000313" key="9">
    <source>
        <dbReference type="Proteomes" id="UP000192796"/>
    </source>
</evidence>
<dbReference type="Pfam" id="PF01790">
    <property type="entry name" value="LGT"/>
    <property type="match status" value="1"/>
</dbReference>
<dbReference type="AlphaFoldDB" id="A0A1V9G7X5"/>
<keyword evidence="5 7" id="KW-1133">Transmembrane helix</keyword>
<sequence>MYPDLQYLFEQVFKTNVPSFLGLFKTFGFFVALAFLAAAYLLQKELRRKEATGLLQPELLPLPKAKKYLSKGDITTNTQDLVPVYPHKRVGEVVLIAAIGGLVGAKVFNALESWDQFTADPISSLLSGSGLTFYGGLIVAALLIFNHCRKHKINFIHFCDAIAPALMLGYGIGRLGCHFSGDGDWGIFNSAYISAPDASLKAITANEYNQAILNATDYYLTNFGTVTDVPYAYVTAPSGLPTWLFAMNFNHNVNNEGIPISGCVGKYCHMLPMSVFPTSLYEAVICIFLFILLWWLRKKLKPGMHLFGLYLVLNGLERFSIEKVKVNYRYDWGFIHPAQSEIISIILLITGLFIIFFYRSRKYNIEPT</sequence>
<dbReference type="OrthoDB" id="871140at2"/>
<keyword evidence="2 7" id="KW-1003">Cell membrane</keyword>
<dbReference type="GO" id="GO:0005886">
    <property type="term" value="C:plasma membrane"/>
    <property type="evidence" value="ECO:0007669"/>
    <property type="project" value="UniProtKB-SubCell"/>
</dbReference>
<proteinExistence type="inferred from homology"/>
<dbReference type="HAMAP" id="MF_01147">
    <property type="entry name" value="Lgt"/>
    <property type="match status" value="1"/>
</dbReference>
<keyword evidence="4 7" id="KW-0812">Transmembrane</keyword>
<evidence type="ECO:0000256" key="3">
    <source>
        <dbReference type="ARBA" id="ARBA00022679"/>
    </source>
</evidence>
<dbReference type="Proteomes" id="UP000192796">
    <property type="component" value="Unassembled WGS sequence"/>
</dbReference>
<feature type="transmembrane region" description="Helical" evidence="7">
    <location>
        <begin position="20"/>
        <end position="42"/>
    </location>
</feature>
<dbReference type="RefSeq" id="WP_081145518.1">
    <property type="nucleotide sequence ID" value="NZ_LVYD01000002.1"/>
</dbReference>
<accession>A0A1V9G7X5</accession>
<dbReference type="STRING" id="1703345.A3860_13935"/>
<dbReference type="EMBL" id="LVYD01000002">
    <property type="protein sequence ID" value="OQP66576.1"/>
    <property type="molecule type" value="Genomic_DNA"/>
</dbReference>
<dbReference type="GO" id="GO:0042158">
    <property type="term" value="P:lipoprotein biosynthetic process"/>
    <property type="evidence" value="ECO:0007669"/>
    <property type="project" value="UniProtKB-UniRule"/>
</dbReference>
<evidence type="ECO:0000256" key="2">
    <source>
        <dbReference type="ARBA" id="ARBA00022475"/>
    </source>
</evidence>
<keyword evidence="6 7" id="KW-0472">Membrane</keyword>
<feature type="transmembrane region" description="Helical" evidence="7">
    <location>
        <begin position="131"/>
        <end position="148"/>
    </location>
</feature>
<feature type="transmembrane region" description="Helical" evidence="7">
    <location>
        <begin position="341"/>
        <end position="358"/>
    </location>
</feature>
<comment type="pathway">
    <text evidence="7">Protein modification; lipoprotein biosynthesis (diacylglyceryl transfer).</text>
</comment>
<evidence type="ECO:0000256" key="5">
    <source>
        <dbReference type="ARBA" id="ARBA00022989"/>
    </source>
</evidence>
<evidence type="ECO:0000256" key="4">
    <source>
        <dbReference type="ARBA" id="ARBA00022692"/>
    </source>
</evidence>
<dbReference type="EC" id="2.5.1.145" evidence="7"/>
<dbReference type="PANTHER" id="PTHR30589:SF0">
    <property type="entry name" value="PHOSPHATIDYLGLYCEROL--PROLIPOPROTEIN DIACYLGLYCERYL TRANSFERASE"/>
    <property type="match status" value="1"/>
</dbReference>
<feature type="binding site" evidence="7">
    <location>
        <position position="174"/>
    </location>
    <ligand>
        <name>a 1,2-diacyl-sn-glycero-3-phospho-(1'-sn-glycerol)</name>
        <dbReference type="ChEBI" id="CHEBI:64716"/>
    </ligand>
</feature>
<reference evidence="8 9" key="1">
    <citation type="submission" date="2016-03" db="EMBL/GenBank/DDBJ databases">
        <title>Niastella vici sp. nov., isolated from farmland soil.</title>
        <authorList>
            <person name="Chen L."/>
            <person name="Wang D."/>
            <person name="Yang S."/>
            <person name="Wang G."/>
        </authorList>
    </citation>
    <scope>NUCLEOTIDE SEQUENCE [LARGE SCALE GENOMIC DNA]</scope>
    <source>
        <strain evidence="8 9">DJ57</strain>
    </source>
</reference>
<comment type="subcellular location">
    <subcellularLocation>
        <location evidence="7">Cell membrane</location>
        <topology evidence="7">Multi-pass membrane protein</topology>
    </subcellularLocation>
</comment>
<evidence type="ECO:0000256" key="6">
    <source>
        <dbReference type="ARBA" id="ARBA00023136"/>
    </source>
</evidence>
<feature type="transmembrane region" description="Helical" evidence="7">
    <location>
        <begin position="93"/>
        <end position="111"/>
    </location>
</feature>
<keyword evidence="9" id="KW-1185">Reference proteome</keyword>
<comment type="similarity">
    <text evidence="1 7">Belongs to the Lgt family.</text>
</comment>
<feature type="transmembrane region" description="Helical" evidence="7">
    <location>
        <begin position="155"/>
        <end position="173"/>
    </location>
</feature>
<dbReference type="InterPro" id="IPR001640">
    <property type="entry name" value="Lgt"/>
</dbReference>
<comment type="caution">
    <text evidence="8">The sequence shown here is derived from an EMBL/GenBank/DDBJ whole genome shotgun (WGS) entry which is preliminary data.</text>
</comment>
<feature type="transmembrane region" description="Helical" evidence="7">
    <location>
        <begin position="303"/>
        <end position="321"/>
    </location>
</feature>
<evidence type="ECO:0000256" key="1">
    <source>
        <dbReference type="ARBA" id="ARBA00007150"/>
    </source>
</evidence>
<keyword evidence="3 7" id="KW-0808">Transferase</keyword>